<organism evidence="2 3">
    <name type="scientific">Hibiscus sabdariffa</name>
    <name type="common">roselle</name>
    <dbReference type="NCBI Taxonomy" id="183260"/>
    <lineage>
        <taxon>Eukaryota</taxon>
        <taxon>Viridiplantae</taxon>
        <taxon>Streptophyta</taxon>
        <taxon>Embryophyta</taxon>
        <taxon>Tracheophyta</taxon>
        <taxon>Spermatophyta</taxon>
        <taxon>Magnoliopsida</taxon>
        <taxon>eudicotyledons</taxon>
        <taxon>Gunneridae</taxon>
        <taxon>Pentapetalae</taxon>
        <taxon>rosids</taxon>
        <taxon>malvids</taxon>
        <taxon>Malvales</taxon>
        <taxon>Malvaceae</taxon>
        <taxon>Malvoideae</taxon>
        <taxon>Hibiscus</taxon>
    </lineage>
</organism>
<evidence type="ECO:0008006" key="4">
    <source>
        <dbReference type="Google" id="ProtNLM"/>
    </source>
</evidence>
<keyword evidence="1" id="KW-0812">Transmembrane</keyword>
<gene>
    <name evidence="2" type="ORF">V6N12_073441</name>
</gene>
<evidence type="ECO:0000313" key="2">
    <source>
        <dbReference type="EMBL" id="KAK8498410.1"/>
    </source>
</evidence>
<name>A0ABR2AXQ3_9ROSI</name>
<proteinExistence type="predicted"/>
<protein>
    <recommendedName>
        <fullName evidence="4">Reverse transcriptase zinc-binding domain-containing protein</fullName>
    </recommendedName>
</protein>
<dbReference type="Proteomes" id="UP001472677">
    <property type="component" value="Unassembled WGS sequence"/>
</dbReference>
<reference evidence="2 3" key="1">
    <citation type="journal article" date="2024" name="G3 (Bethesda)">
        <title>Genome assembly of Hibiscus sabdariffa L. provides insights into metabolisms of medicinal natural products.</title>
        <authorList>
            <person name="Kim T."/>
        </authorList>
    </citation>
    <scope>NUCLEOTIDE SEQUENCE [LARGE SCALE GENOMIC DNA]</scope>
    <source>
        <strain evidence="2">TK-2024</strain>
        <tissue evidence="2">Old leaves</tissue>
    </source>
</reference>
<keyword evidence="3" id="KW-1185">Reference proteome</keyword>
<sequence>MSQISFDLDLNELGEWDVMKLSLIFTVDVVPYILGIKPPNLHAGSDMCVWRWIAHHDFELKSAYSNWSQPALETPDPLSKQIWCLQIWKNIVPQTLMNTFFSASLKDWLRQNLCSNILLCNSLPWKLVFTSILWQSWKIRNDTVFVEASASVENVLSRSILWASYYNDGWPISEPVTNTGKATIGGLLRDNVGNFLFGFSKFIATVSFGNEPSSSILPGHHALVIWPPINFLALLIILLPTFASSRLRVPQFVISSLLMP</sequence>
<comment type="caution">
    <text evidence="2">The sequence shown here is derived from an EMBL/GenBank/DDBJ whole genome shotgun (WGS) entry which is preliminary data.</text>
</comment>
<dbReference type="EMBL" id="JBBPBM010000262">
    <property type="protein sequence ID" value="KAK8498410.1"/>
    <property type="molecule type" value="Genomic_DNA"/>
</dbReference>
<evidence type="ECO:0000313" key="3">
    <source>
        <dbReference type="Proteomes" id="UP001472677"/>
    </source>
</evidence>
<accession>A0ABR2AXQ3</accession>
<keyword evidence="1" id="KW-0472">Membrane</keyword>
<feature type="transmembrane region" description="Helical" evidence="1">
    <location>
        <begin position="223"/>
        <end position="243"/>
    </location>
</feature>
<evidence type="ECO:0000256" key="1">
    <source>
        <dbReference type="SAM" id="Phobius"/>
    </source>
</evidence>
<keyword evidence="1" id="KW-1133">Transmembrane helix</keyword>